<dbReference type="PANTHER" id="PTHR24148:SF64">
    <property type="entry name" value="HETEROKARYON INCOMPATIBILITY DOMAIN-CONTAINING PROTEIN"/>
    <property type="match status" value="1"/>
</dbReference>
<evidence type="ECO:0000313" key="2">
    <source>
        <dbReference type="EMBL" id="KAK4098184.1"/>
    </source>
</evidence>
<gene>
    <name evidence="2" type="ORF">N658DRAFT_526545</name>
</gene>
<evidence type="ECO:0000259" key="1">
    <source>
        <dbReference type="Pfam" id="PF06985"/>
    </source>
</evidence>
<feature type="non-terminal residue" evidence="2">
    <location>
        <position position="1"/>
    </location>
</feature>
<proteinExistence type="predicted"/>
<comment type="caution">
    <text evidence="2">The sequence shown here is derived from an EMBL/GenBank/DDBJ whole genome shotgun (WGS) entry which is preliminary data.</text>
</comment>
<dbReference type="AlphaFoldDB" id="A0AAN6PUH3"/>
<protein>
    <recommendedName>
        <fullName evidence="1">Heterokaryon incompatibility domain-containing protein</fullName>
    </recommendedName>
</protein>
<dbReference type="InterPro" id="IPR052895">
    <property type="entry name" value="HetReg/Transcr_Mod"/>
</dbReference>
<reference evidence="2" key="2">
    <citation type="submission" date="2023-05" db="EMBL/GenBank/DDBJ databases">
        <authorList>
            <consortium name="Lawrence Berkeley National Laboratory"/>
            <person name="Steindorff A."/>
            <person name="Hensen N."/>
            <person name="Bonometti L."/>
            <person name="Westerberg I."/>
            <person name="Brannstrom I.O."/>
            <person name="Guillou S."/>
            <person name="Cros-Aarteil S."/>
            <person name="Calhoun S."/>
            <person name="Haridas S."/>
            <person name="Kuo A."/>
            <person name="Mondo S."/>
            <person name="Pangilinan J."/>
            <person name="Riley R."/>
            <person name="Labutti K."/>
            <person name="Andreopoulos B."/>
            <person name="Lipzen A."/>
            <person name="Chen C."/>
            <person name="Yanf M."/>
            <person name="Daum C."/>
            <person name="Ng V."/>
            <person name="Clum A."/>
            <person name="Ohm R."/>
            <person name="Martin F."/>
            <person name="Silar P."/>
            <person name="Natvig D."/>
            <person name="Lalanne C."/>
            <person name="Gautier V."/>
            <person name="Ament-Velasquez S.L."/>
            <person name="Kruys A."/>
            <person name="Hutchinson M.I."/>
            <person name="Powell A.J."/>
            <person name="Barry K."/>
            <person name="Miller A.N."/>
            <person name="Grigoriev I.V."/>
            <person name="Debuchy R."/>
            <person name="Gladieux P."/>
            <person name="Thoren M.H."/>
            <person name="Johannesson H."/>
        </authorList>
    </citation>
    <scope>NUCLEOTIDE SEQUENCE</scope>
    <source>
        <strain evidence="2">CBS 757.83</strain>
    </source>
</reference>
<dbReference type="InterPro" id="IPR010730">
    <property type="entry name" value="HET"/>
</dbReference>
<feature type="domain" description="Heterokaryon incompatibility" evidence="1">
    <location>
        <begin position="44"/>
        <end position="210"/>
    </location>
</feature>
<sequence length="334" mass="38329">MSTLHYTYRALQPNHIRLLHLDVGASDELHCKISHESLDSLPSYEALSYRWADSNMTEITVDEEGQQQRLPVTVSLLSALRNLRRHVREKTIWADALCIDQDDTSEKSVQIMLMGEVYRKARRVVTYIGDGDAYAQSAIAMAKKMMEWARPRAPTSSLSDKSKQQYLELCTHLGIENNEWTVDPHPNPIVQSIQMMLDASWSKRVWILQESLLNDSMIMMCGPHEMPWTMLDELGGLLSQRKLPRILNFSGLGREDKDKDAGSARTIRRMAWLRRDFKSMALIDIINATHHLLCFDPRDKIYGLYGVLNARNEAQQCARMEMEVSYQKSVADSL</sequence>
<dbReference type="Pfam" id="PF06985">
    <property type="entry name" value="HET"/>
    <property type="match status" value="1"/>
</dbReference>
<organism evidence="2 3">
    <name type="scientific">Parathielavia hyrcaniae</name>
    <dbReference type="NCBI Taxonomy" id="113614"/>
    <lineage>
        <taxon>Eukaryota</taxon>
        <taxon>Fungi</taxon>
        <taxon>Dikarya</taxon>
        <taxon>Ascomycota</taxon>
        <taxon>Pezizomycotina</taxon>
        <taxon>Sordariomycetes</taxon>
        <taxon>Sordariomycetidae</taxon>
        <taxon>Sordariales</taxon>
        <taxon>Chaetomiaceae</taxon>
        <taxon>Parathielavia</taxon>
    </lineage>
</organism>
<keyword evidence="3" id="KW-1185">Reference proteome</keyword>
<evidence type="ECO:0000313" key="3">
    <source>
        <dbReference type="Proteomes" id="UP001305647"/>
    </source>
</evidence>
<accession>A0AAN6PUH3</accession>
<dbReference type="Proteomes" id="UP001305647">
    <property type="component" value="Unassembled WGS sequence"/>
</dbReference>
<name>A0AAN6PUH3_9PEZI</name>
<reference evidence="2" key="1">
    <citation type="journal article" date="2023" name="Mol. Phylogenet. Evol.">
        <title>Genome-scale phylogeny and comparative genomics of the fungal order Sordariales.</title>
        <authorList>
            <person name="Hensen N."/>
            <person name="Bonometti L."/>
            <person name="Westerberg I."/>
            <person name="Brannstrom I.O."/>
            <person name="Guillou S."/>
            <person name="Cros-Aarteil S."/>
            <person name="Calhoun S."/>
            <person name="Haridas S."/>
            <person name="Kuo A."/>
            <person name="Mondo S."/>
            <person name="Pangilinan J."/>
            <person name="Riley R."/>
            <person name="LaButti K."/>
            <person name="Andreopoulos B."/>
            <person name="Lipzen A."/>
            <person name="Chen C."/>
            <person name="Yan M."/>
            <person name="Daum C."/>
            <person name="Ng V."/>
            <person name="Clum A."/>
            <person name="Steindorff A."/>
            <person name="Ohm R.A."/>
            <person name="Martin F."/>
            <person name="Silar P."/>
            <person name="Natvig D.O."/>
            <person name="Lalanne C."/>
            <person name="Gautier V."/>
            <person name="Ament-Velasquez S.L."/>
            <person name="Kruys A."/>
            <person name="Hutchinson M.I."/>
            <person name="Powell A.J."/>
            <person name="Barry K."/>
            <person name="Miller A.N."/>
            <person name="Grigoriev I.V."/>
            <person name="Debuchy R."/>
            <person name="Gladieux P."/>
            <person name="Hiltunen Thoren M."/>
            <person name="Johannesson H."/>
        </authorList>
    </citation>
    <scope>NUCLEOTIDE SEQUENCE</scope>
    <source>
        <strain evidence="2">CBS 757.83</strain>
    </source>
</reference>
<dbReference type="EMBL" id="MU863662">
    <property type="protein sequence ID" value="KAK4098184.1"/>
    <property type="molecule type" value="Genomic_DNA"/>
</dbReference>
<dbReference type="PANTHER" id="PTHR24148">
    <property type="entry name" value="ANKYRIN REPEAT DOMAIN-CONTAINING PROTEIN 39 HOMOLOG-RELATED"/>
    <property type="match status" value="1"/>
</dbReference>